<protein>
    <submittedName>
        <fullName evidence="3">Diguanylate phosphodiesterase</fullName>
    </submittedName>
</protein>
<dbReference type="CDD" id="cd01949">
    <property type="entry name" value="GGDEF"/>
    <property type="match status" value="1"/>
</dbReference>
<dbReference type="GO" id="GO:0071111">
    <property type="term" value="F:cyclic-guanylate-specific phosphodiesterase activity"/>
    <property type="evidence" value="ECO:0007669"/>
    <property type="project" value="InterPro"/>
</dbReference>
<dbReference type="SUPFAM" id="SSF55073">
    <property type="entry name" value="Nucleotide cyclase"/>
    <property type="match status" value="1"/>
</dbReference>
<dbReference type="NCBIfam" id="TIGR00254">
    <property type="entry name" value="GGDEF"/>
    <property type="match status" value="1"/>
</dbReference>
<proteinExistence type="predicted"/>
<dbReference type="InterPro" id="IPR035919">
    <property type="entry name" value="EAL_sf"/>
</dbReference>
<dbReference type="InterPro" id="IPR029787">
    <property type="entry name" value="Nucleotide_cyclase"/>
</dbReference>
<organism evidence="3 4">
    <name type="scientific">Enterobacter roggenkampii</name>
    <dbReference type="NCBI Taxonomy" id="1812935"/>
    <lineage>
        <taxon>Bacteria</taxon>
        <taxon>Pseudomonadati</taxon>
        <taxon>Pseudomonadota</taxon>
        <taxon>Gammaproteobacteria</taxon>
        <taxon>Enterobacterales</taxon>
        <taxon>Enterobacteriaceae</taxon>
        <taxon>Enterobacter</taxon>
        <taxon>Enterobacter cloacae complex</taxon>
    </lineage>
</organism>
<evidence type="ECO:0000259" key="2">
    <source>
        <dbReference type="PROSITE" id="PS50887"/>
    </source>
</evidence>
<dbReference type="Pfam" id="PF00990">
    <property type="entry name" value="GGDEF"/>
    <property type="match status" value="1"/>
</dbReference>
<dbReference type="EMBL" id="LEDI01000040">
    <property type="protein sequence ID" value="KLQ01379.1"/>
    <property type="molecule type" value="Genomic_DNA"/>
</dbReference>
<dbReference type="SMART" id="SM00267">
    <property type="entry name" value="GGDEF"/>
    <property type="match status" value="1"/>
</dbReference>
<name>A0A837LBJ5_9ENTR</name>
<dbReference type="SMART" id="SM00052">
    <property type="entry name" value="EAL"/>
    <property type="match status" value="1"/>
</dbReference>
<dbReference type="InterPro" id="IPR050706">
    <property type="entry name" value="Cyclic-di-GMP_PDE-like"/>
</dbReference>
<dbReference type="PANTHER" id="PTHR33121">
    <property type="entry name" value="CYCLIC DI-GMP PHOSPHODIESTERASE PDEF"/>
    <property type="match status" value="1"/>
</dbReference>
<dbReference type="InterPro" id="IPR043128">
    <property type="entry name" value="Rev_trsase/Diguanyl_cyclase"/>
</dbReference>
<reference evidence="3 4" key="1">
    <citation type="submission" date="2015-06" db="EMBL/GenBank/DDBJ databases">
        <authorList>
            <person name="Adams M."/>
            <person name="Sutton G."/>
            <person name="Nelson K."/>
            <person name="Bonomo R."/>
            <person name="McCorrison J."/>
            <person name="Sanka R."/>
            <person name="Brinkac L."/>
            <person name="Nierman W."/>
        </authorList>
    </citation>
    <scope>NUCLEOTIDE SEQUENCE [LARGE SCALE GENOMIC DNA]</scope>
    <source>
        <strain evidence="3 4">GN02692</strain>
    </source>
</reference>
<dbReference type="PANTHER" id="PTHR33121:SF70">
    <property type="entry name" value="SIGNALING PROTEIN YKOW"/>
    <property type="match status" value="1"/>
</dbReference>
<dbReference type="SUPFAM" id="SSF141868">
    <property type="entry name" value="EAL domain-like"/>
    <property type="match status" value="1"/>
</dbReference>
<dbReference type="Pfam" id="PF11849">
    <property type="entry name" value="DUF3369"/>
    <property type="match status" value="1"/>
</dbReference>
<accession>A0A837LBJ5</accession>
<dbReference type="InterPro" id="IPR000160">
    <property type="entry name" value="GGDEF_dom"/>
</dbReference>
<dbReference type="Pfam" id="PF00563">
    <property type="entry name" value="EAL"/>
    <property type="match status" value="1"/>
</dbReference>
<dbReference type="Proteomes" id="UP000036013">
    <property type="component" value="Unassembled WGS sequence"/>
</dbReference>
<dbReference type="PROSITE" id="PS50887">
    <property type="entry name" value="GGDEF"/>
    <property type="match status" value="1"/>
</dbReference>
<evidence type="ECO:0000259" key="1">
    <source>
        <dbReference type="PROSITE" id="PS50883"/>
    </source>
</evidence>
<gene>
    <name evidence="3" type="ORF">ABF77_16020</name>
</gene>
<dbReference type="InterPro" id="IPR001633">
    <property type="entry name" value="EAL_dom"/>
</dbReference>
<evidence type="ECO:0000313" key="3">
    <source>
        <dbReference type="EMBL" id="KLQ01379.1"/>
    </source>
</evidence>
<dbReference type="AlphaFoldDB" id="A0A837LBJ5"/>
<comment type="caution">
    <text evidence="3">The sequence shown here is derived from an EMBL/GenBank/DDBJ whole genome shotgun (WGS) entry which is preliminary data.</text>
</comment>
<feature type="domain" description="GGDEF" evidence="2">
    <location>
        <begin position="333"/>
        <end position="460"/>
    </location>
</feature>
<dbReference type="PROSITE" id="PS50883">
    <property type="entry name" value="EAL"/>
    <property type="match status" value="1"/>
</dbReference>
<dbReference type="InterPro" id="IPR021800">
    <property type="entry name" value="DUF3369"/>
</dbReference>
<sequence>MCSQAERAGADRGTEQSPAWRVLVADHDLQVHAAARAAVQGLVLFGRPVVVLHAQDAARARHLLLQEDDLAVLLLDALLGGAASGGLAGFARQQAGRVNMRIVLRTEARSLALPMLARHDIGDHRRKAELSPQRLRAVLAGAVRAYVQHCRIDANRRSLARIVQSGAALMEQTDLRGFAAAVITQLAGLLGVAPQGLVCVRETGAASGCRVLAATGDFAARRRRLQTSNAALLLHRALVQGLPAHGGASGGLALPMGQHAGQAMAVYVHAPALREAPEPRLLEVFCAHLRTLRHNRSLLERLHQSAYHDALVSLPNRAHFTEQVDACARRGARDHILALLDIDDFSATNDVMGHRFGDRLLRAVAQQLAQALPPGVLLARVGSDTFGVLGSRAQVLPQRLLACVRQPLLLDGVPHKVSLTCGYVLLADAGQTGVDLFKDATIALQRAKREHRGQELRYAEQMGAEARERALLLSELRAAIDQARLYLVYQPQRDLRTQALVGLEALLRWRTADGRLVPPDRFIPVAEHSGLIVPLGQWVLATACATMRAMLDQGCAPRRMAVNVAVAQLRDPAFLATVRGALAEHGLQGRHLELEITESAAVLPTQLLESTLTALRAEGISIAVDDFGTGYSSLSYLERLPLDRIKIDRGFVRQLRQARSARIAETVAQLGRRLGLQVLAEGIEDADTLQALVDMGCHEGQGYHIAQPMEREALQAWLLREAVAQAGAAHAVAA</sequence>
<dbReference type="Gene3D" id="3.30.70.270">
    <property type="match status" value="1"/>
</dbReference>
<feature type="domain" description="EAL" evidence="1">
    <location>
        <begin position="469"/>
        <end position="722"/>
    </location>
</feature>
<dbReference type="CDD" id="cd01948">
    <property type="entry name" value="EAL"/>
    <property type="match status" value="1"/>
</dbReference>
<dbReference type="Gene3D" id="3.20.20.450">
    <property type="entry name" value="EAL domain"/>
    <property type="match status" value="1"/>
</dbReference>
<evidence type="ECO:0000313" key="4">
    <source>
        <dbReference type="Proteomes" id="UP000036013"/>
    </source>
</evidence>